<evidence type="ECO:0000313" key="7">
    <source>
        <dbReference type="EMBL" id="KAL1898549.1"/>
    </source>
</evidence>
<dbReference type="SUPFAM" id="SSF56176">
    <property type="entry name" value="FAD-binding/transporter-associated domain-like"/>
    <property type="match status" value="1"/>
</dbReference>
<dbReference type="Pfam" id="PF02913">
    <property type="entry name" value="FAD-oxidase_C"/>
    <property type="match status" value="1"/>
</dbReference>
<keyword evidence="3" id="KW-0274">FAD</keyword>
<dbReference type="InterPro" id="IPR006094">
    <property type="entry name" value="Oxid_FAD_bind_N"/>
</dbReference>
<dbReference type="GO" id="GO:0004458">
    <property type="term" value="F:D-lactate dehydrogenase (cytochrome) activity"/>
    <property type="evidence" value="ECO:0007669"/>
    <property type="project" value="UniProtKB-EC"/>
</dbReference>
<dbReference type="Gene3D" id="3.30.70.2740">
    <property type="match status" value="1"/>
</dbReference>
<dbReference type="EMBL" id="JAWCUI010000015">
    <property type="protein sequence ID" value="KAL1898549.1"/>
    <property type="molecule type" value="Genomic_DNA"/>
</dbReference>
<evidence type="ECO:0000256" key="3">
    <source>
        <dbReference type="ARBA" id="ARBA00022827"/>
    </source>
</evidence>
<reference evidence="7 8" key="1">
    <citation type="journal article" date="2024" name="IMA Fungus">
        <title>IMA Genome - F19 : A genome assembly and annotation guide to empower mycologists, including annotated draft genome sequences of Ceratocystis pirilliformis, Diaporthe australafricana, Fusarium ophioides, Paecilomyces lecythidis, and Sporothrix stenoceras.</title>
        <authorList>
            <person name="Aylward J."/>
            <person name="Wilson A.M."/>
            <person name="Visagie C.M."/>
            <person name="Spraker J."/>
            <person name="Barnes I."/>
            <person name="Buitendag C."/>
            <person name="Ceriani C."/>
            <person name="Del Mar Angel L."/>
            <person name="du Plessis D."/>
            <person name="Fuchs T."/>
            <person name="Gasser K."/>
            <person name="Kramer D."/>
            <person name="Li W."/>
            <person name="Munsamy K."/>
            <person name="Piso A."/>
            <person name="Price J.L."/>
            <person name="Sonnekus B."/>
            <person name="Thomas C."/>
            <person name="van der Nest A."/>
            <person name="van Dijk A."/>
            <person name="van Heerden A."/>
            <person name="van Vuuren N."/>
            <person name="Yilmaz N."/>
            <person name="Duong T.A."/>
            <person name="van der Merwe N.A."/>
            <person name="Wingfield M.J."/>
            <person name="Wingfield B.D."/>
        </authorList>
    </citation>
    <scope>NUCLEOTIDE SEQUENCE [LARGE SCALE GENOMIC DNA]</scope>
    <source>
        <strain evidence="7 8">CMW 5346</strain>
    </source>
</reference>
<dbReference type="SUPFAM" id="SSF55103">
    <property type="entry name" value="FAD-linked oxidases, C-terminal domain"/>
    <property type="match status" value="1"/>
</dbReference>
<feature type="region of interest" description="Disordered" evidence="5">
    <location>
        <begin position="16"/>
        <end position="117"/>
    </location>
</feature>
<evidence type="ECO:0000256" key="1">
    <source>
        <dbReference type="ARBA" id="ARBA00001974"/>
    </source>
</evidence>
<evidence type="ECO:0000313" key="8">
    <source>
        <dbReference type="Proteomes" id="UP001583186"/>
    </source>
</evidence>
<dbReference type="InterPro" id="IPR036318">
    <property type="entry name" value="FAD-bd_PCMH-like_sf"/>
</dbReference>
<dbReference type="PROSITE" id="PS51387">
    <property type="entry name" value="FAD_PCMH"/>
    <property type="match status" value="1"/>
</dbReference>
<name>A0ABR3ZG77_9PEZI</name>
<dbReference type="EC" id="1.1.2.4" evidence="7"/>
<evidence type="ECO:0000256" key="5">
    <source>
        <dbReference type="SAM" id="MobiDB-lite"/>
    </source>
</evidence>
<dbReference type="InterPro" id="IPR016169">
    <property type="entry name" value="FAD-bd_PCMH_sub2"/>
</dbReference>
<dbReference type="Pfam" id="PF01565">
    <property type="entry name" value="FAD_binding_4"/>
    <property type="match status" value="1"/>
</dbReference>
<dbReference type="Gene3D" id="3.30.465.10">
    <property type="match status" value="1"/>
</dbReference>
<evidence type="ECO:0000256" key="2">
    <source>
        <dbReference type="ARBA" id="ARBA00022630"/>
    </source>
</evidence>
<dbReference type="InterPro" id="IPR016171">
    <property type="entry name" value="Vanillyl_alc_oxidase_C-sub2"/>
</dbReference>
<accession>A0ABR3ZG77</accession>
<evidence type="ECO:0000256" key="4">
    <source>
        <dbReference type="ARBA" id="ARBA00023002"/>
    </source>
</evidence>
<dbReference type="InterPro" id="IPR016166">
    <property type="entry name" value="FAD-bd_PCMH"/>
</dbReference>
<proteinExistence type="predicted"/>
<feature type="domain" description="FAD-binding PCMH-type" evidence="6">
    <location>
        <begin position="207"/>
        <end position="385"/>
    </location>
</feature>
<dbReference type="Proteomes" id="UP001583186">
    <property type="component" value="Unassembled WGS sequence"/>
</dbReference>
<dbReference type="PANTHER" id="PTHR11748">
    <property type="entry name" value="D-LACTATE DEHYDROGENASE"/>
    <property type="match status" value="1"/>
</dbReference>
<dbReference type="InterPro" id="IPR016164">
    <property type="entry name" value="FAD-linked_Oxase-like_C"/>
</dbReference>
<feature type="compositionally biased region" description="Basic and acidic residues" evidence="5">
    <location>
        <begin position="98"/>
        <end position="114"/>
    </location>
</feature>
<sequence>MLQHQLGRGASRALAASTTASARDVARCASSTPSLRRTFASKPPGNNTPTPSNPSSSSSNKPSQSTQQNRRNAAGTPNVDADGRSFRGQMLESIGARMAREKAEREKIAKERQDTASSRNAATTFMLLFVGVACYYLGTKIPQEPSSDSTLPLSATRAPRHRTSRAELEAAWADFVAIVGADNVSTAETDIAAHTSSDWSTHSAPEGTPHPFCVVYPSSTDHVSRLLKICHARRIPVIGFSGGTSLEGNFAPTRGGIVIDFARHMDQIITVHKEDLDAVVQPGLGWESLNETLAEQGLFFPPDPGPGAQIGGMIGTGCSGTNAYRYGTMRDWVLSLTVVLADGTVIKTRQRPRKSSAGYNLTQLIVGSEGTLGLVTEATLKLAVRPTDTSVAVAAFPNIRAAAACAARVVGEGVPVAAIEVLDDAQMKCINEAGSTSRHWAEVPTLMFKFAGSSARAVREQIDAVQAAAKATNSVSFDFAKNADEQAELWSARKEALWSAIATKQPGERVWTGDVAVPISRLPDAIEEAQADLRRVGLRGTIVGHVGDGNFHTIVVYAPEQRHTAEEFVHRMVKRAIELEGTVTGEHGVGLVKRDYLPHELGEDTVAVMRKMKAALDPLCLLNCDKVVRMQKPKAGEIAEW</sequence>
<dbReference type="PANTHER" id="PTHR11748:SF116">
    <property type="entry name" value="D-LACTATE DEHYDROGENASE (CYTOCHROME) (AFU_ORTHOLOGUE AFUA_7G02560)"/>
    <property type="match status" value="1"/>
</dbReference>
<feature type="compositionally biased region" description="Low complexity" evidence="5">
    <location>
        <begin position="41"/>
        <end position="69"/>
    </location>
</feature>
<protein>
    <submittedName>
        <fullName evidence="7">D-lactate ferricytochrome c oxidoreductase</fullName>
        <ecNumber evidence="7">1.1.2.4</ecNumber>
    </submittedName>
</protein>
<comment type="caution">
    <text evidence="7">The sequence shown here is derived from an EMBL/GenBank/DDBJ whole genome shotgun (WGS) entry which is preliminary data.</text>
</comment>
<gene>
    <name evidence="7" type="primary">DLD1_2</name>
    <name evidence="7" type="ORF">Sste5346_003453</name>
</gene>
<evidence type="ECO:0000259" key="6">
    <source>
        <dbReference type="PROSITE" id="PS51387"/>
    </source>
</evidence>
<comment type="cofactor">
    <cofactor evidence="1">
        <name>FAD</name>
        <dbReference type="ChEBI" id="CHEBI:57692"/>
    </cofactor>
</comment>
<dbReference type="InterPro" id="IPR004113">
    <property type="entry name" value="FAD-bd_oxidored_4_C"/>
</dbReference>
<organism evidence="7 8">
    <name type="scientific">Sporothrix stenoceras</name>
    <dbReference type="NCBI Taxonomy" id="5173"/>
    <lineage>
        <taxon>Eukaryota</taxon>
        <taxon>Fungi</taxon>
        <taxon>Dikarya</taxon>
        <taxon>Ascomycota</taxon>
        <taxon>Pezizomycotina</taxon>
        <taxon>Sordariomycetes</taxon>
        <taxon>Sordariomycetidae</taxon>
        <taxon>Ophiostomatales</taxon>
        <taxon>Ophiostomataceae</taxon>
        <taxon>Sporothrix</taxon>
    </lineage>
</organism>
<keyword evidence="8" id="KW-1185">Reference proteome</keyword>
<dbReference type="Gene3D" id="1.10.45.10">
    <property type="entry name" value="Vanillyl-alcohol Oxidase, Chain A, domain 4"/>
    <property type="match status" value="1"/>
</dbReference>
<keyword evidence="4 7" id="KW-0560">Oxidoreductase</keyword>
<keyword evidence="2" id="KW-0285">Flavoprotein</keyword>